<dbReference type="Proteomes" id="UP000237000">
    <property type="component" value="Unassembled WGS sequence"/>
</dbReference>
<dbReference type="InParanoid" id="A0A2P5AHF6"/>
<evidence type="ECO:0000313" key="1">
    <source>
        <dbReference type="EMBL" id="PON35976.1"/>
    </source>
</evidence>
<dbReference type="AlphaFoldDB" id="A0A2P5AHF6"/>
<protein>
    <submittedName>
        <fullName evidence="1">Uncharacterized protein</fullName>
    </submittedName>
</protein>
<reference evidence="2" key="1">
    <citation type="submission" date="2016-06" db="EMBL/GenBank/DDBJ databases">
        <title>Parallel loss of symbiosis genes in relatives of nitrogen-fixing non-legume Parasponia.</title>
        <authorList>
            <person name="Van Velzen R."/>
            <person name="Holmer R."/>
            <person name="Bu F."/>
            <person name="Rutten L."/>
            <person name="Van Zeijl A."/>
            <person name="Liu W."/>
            <person name="Santuari L."/>
            <person name="Cao Q."/>
            <person name="Sharma T."/>
            <person name="Shen D."/>
            <person name="Roswanjaya Y."/>
            <person name="Wardhani T."/>
            <person name="Kalhor M.S."/>
            <person name="Jansen J."/>
            <person name="Van den Hoogen J."/>
            <person name="Gungor B."/>
            <person name="Hartog M."/>
            <person name="Hontelez J."/>
            <person name="Verver J."/>
            <person name="Yang W.-C."/>
            <person name="Schijlen E."/>
            <person name="Repin R."/>
            <person name="Schilthuizen M."/>
            <person name="Schranz E."/>
            <person name="Heidstra R."/>
            <person name="Miyata K."/>
            <person name="Fedorova E."/>
            <person name="Kohlen W."/>
            <person name="Bisseling T."/>
            <person name="Smit S."/>
            <person name="Geurts R."/>
        </authorList>
    </citation>
    <scope>NUCLEOTIDE SEQUENCE [LARGE SCALE GENOMIC DNA]</scope>
    <source>
        <strain evidence="2">cv. RG33-2</strain>
    </source>
</reference>
<accession>A0A2P5AHF6</accession>
<evidence type="ECO:0000313" key="2">
    <source>
        <dbReference type="Proteomes" id="UP000237000"/>
    </source>
</evidence>
<keyword evidence="2" id="KW-1185">Reference proteome</keyword>
<dbReference type="OrthoDB" id="10448920at2759"/>
<sequence>MSPWSLRIHSLNLANCTDFLQFTLADHGNGKHLRLLIYASLLLEAILRGRN</sequence>
<dbReference type="EMBL" id="JXTC01000855">
    <property type="protein sequence ID" value="PON35976.1"/>
    <property type="molecule type" value="Genomic_DNA"/>
</dbReference>
<organism evidence="1 2">
    <name type="scientific">Trema orientale</name>
    <name type="common">Charcoal tree</name>
    <name type="synonym">Celtis orientalis</name>
    <dbReference type="NCBI Taxonomy" id="63057"/>
    <lineage>
        <taxon>Eukaryota</taxon>
        <taxon>Viridiplantae</taxon>
        <taxon>Streptophyta</taxon>
        <taxon>Embryophyta</taxon>
        <taxon>Tracheophyta</taxon>
        <taxon>Spermatophyta</taxon>
        <taxon>Magnoliopsida</taxon>
        <taxon>eudicotyledons</taxon>
        <taxon>Gunneridae</taxon>
        <taxon>Pentapetalae</taxon>
        <taxon>rosids</taxon>
        <taxon>fabids</taxon>
        <taxon>Rosales</taxon>
        <taxon>Cannabaceae</taxon>
        <taxon>Trema</taxon>
    </lineage>
</organism>
<proteinExistence type="predicted"/>
<gene>
    <name evidence="1" type="ORF">TorRG33x02_350300</name>
</gene>
<comment type="caution">
    <text evidence="1">The sequence shown here is derived from an EMBL/GenBank/DDBJ whole genome shotgun (WGS) entry which is preliminary data.</text>
</comment>
<name>A0A2P5AHF6_TREOI</name>